<feature type="transmembrane region" description="Helical" evidence="6">
    <location>
        <begin position="20"/>
        <end position="48"/>
    </location>
</feature>
<evidence type="ECO:0000256" key="3">
    <source>
        <dbReference type="ARBA" id="ARBA00022692"/>
    </source>
</evidence>
<dbReference type="RefSeq" id="WP_196079803.1">
    <property type="nucleotide sequence ID" value="NZ_JADPVI010000002.1"/>
</dbReference>
<reference evidence="8 9" key="1">
    <citation type="submission" date="2020-11" db="EMBL/GenBank/DDBJ databases">
        <title>Kaistella gelatinilytica sp. nov., a flavobacterium isolated from Antarctic Soil.</title>
        <authorList>
            <person name="Li J."/>
        </authorList>
    </citation>
    <scope>NUCLEOTIDE SEQUENCE [LARGE SCALE GENOMIC DNA]</scope>
    <source>
        <strain evidence="8 9">G5-32</strain>
    </source>
</reference>
<dbReference type="Pfam" id="PF06271">
    <property type="entry name" value="RDD"/>
    <property type="match status" value="1"/>
</dbReference>
<evidence type="ECO:0000259" key="7">
    <source>
        <dbReference type="Pfam" id="PF06271"/>
    </source>
</evidence>
<evidence type="ECO:0000313" key="8">
    <source>
        <dbReference type="EMBL" id="MBF8457295.1"/>
    </source>
</evidence>
<dbReference type="PANTHER" id="PTHR36115:SF4">
    <property type="entry name" value="MEMBRANE PROTEIN"/>
    <property type="match status" value="1"/>
</dbReference>
<comment type="caution">
    <text evidence="8">The sequence shown here is derived from an EMBL/GenBank/DDBJ whole genome shotgun (WGS) entry which is preliminary data.</text>
</comment>
<evidence type="ECO:0000256" key="5">
    <source>
        <dbReference type="ARBA" id="ARBA00023136"/>
    </source>
</evidence>
<comment type="subcellular location">
    <subcellularLocation>
        <location evidence="1">Cell membrane</location>
        <topology evidence="1">Multi-pass membrane protein</topology>
    </subcellularLocation>
</comment>
<dbReference type="EMBL" id="JADPVI010000002">
    <property type="protein sequence ID" value="MBF8457295.1"/>
    <property type="molecule type" value="Genomic_DNA"/>
</dbReference>
<keyword evidence="4 6" id="KW-1133">Transmembrane helix</keyword>
<protein>
    <submittedName>
        <fullName evidence="8">RDD family protein</fullName>
    </submittedName>
</protein>
<keyword evidence="3 6" id="KW-0812">Transmembrane</keyword>
<dbReference type="Proteomes" id="UP000660070">
    <property type="component" value="Unassembled WGS sequence"/>
</dbReference>
<keyword evidence="9" id="KW-1185">Reference proteome</keyword>
<dbReference type="PANTHER" id="PTHR36115">
    <property type="entry name" value="PROLINE-RICH ANTIGEN HOMOLOG-RELATED"/>
    <property type="match status" value="1"/>
</dbReference>
<name>A0ABS0FC66_9FLAO</name>
<keyword evidence="2" id="KW-1003">Cell membrane</keyword>
<evidence type="ECO:0000313" key="9">
    <source>
        <dbReference type="Proteomes" id="UP000660070"/>
    </source>
</evidence>
<feature type="transmembrane region" description="Helical" evidence="6">
    <location>
        <begin position="68"/>
        <end position="85"/>
    </location>
</feature>
<evidence type="ECO:0000256" key="6">
    <source>
        <dbReference type="SAM" id="Phobius"/>
    </source>
</evidence>
<feature type="domain" description="RDD" evidence="7">
    <location>
        <begin position="17"/>
        <end position="127"/>
    </location>
</feature>
<evidence type="ECO:0000256" key="4">
    <source>
        <dbReference type="ARBA" id="ARBA00022989"/>
    </source>
</evidence>
<gene>
    <name evidence="8" type="ORF">IV494_08870</name>
</gene>
<accession>A0ABS0FC66</accession>
<keyword evidence="5 6" id="KW-0472">Membrane</keyword>
<dbReference type="InterPro" id="IPR010432">
    <property type="entry name" value="RDD"/>
</dbReference>
<sequence>MARTLQVIERNKAEKIYRFINYLVDFAFSLLIMWFLLGVFAVLKYYILGVAIEKTADELENMDPLIDRIFTLLAYAFIMFLKEFATKGRSLGKLITGTKVVKTDGSELTMLDFLKRNFIRAVPFDQLSFLGSTGWHDNLADTAVVRKRSFENAKSLESELELIGVKENL</sequence>
<organism evidence="8 9">
    <name type="scientific">Kaistella gelatinilytica</name>
    <dbReference type="NCBI Taxonomy" id="2787636"/>
    <lineage>
        <taxon>Bacteria</taxon>
        <taxon>Pseudomonadati</taxon>
        <taxon>Bacteroidota</taxon>
        <taxon>Flavobacteriia</taxon>
        <taxon>Flavobacteriales</taxon>
        <taxon>Weeksellaceae</taxon>
        <taxon>Chryseobacterium group</taxon>
        <taxon>Kaistella</taxon>
    </lineage>
</organism>
<evidence type="ECO:0000256" key="1">
    <source>
        <dbReference type="ARBA" id="ARBA00004651"/>
    </source>
</evidence>
<evidence type="ECO:0000256" key="2">
    <source>
        <dbReference type="ARBA" id="ARBA00022475"/>
    </source>
</evidence>
<dbReference type="InterPro" id="IPR051791">
    <property type="entry name" value="Pra-immunoreactive"/>
</dbReference>
<proteinExistence type="predicted"/>